<dbReference type="EMBL" id="LNTA01000027">
    <property type="protein sequence ID" value="KWV16464.1"/>
    <property type="molecule type" value="Genomic_DNA"/>
</dbReference>
<dbReference type="InterPro" id="IPR027843">
    <property type="entry name" value="DUF4440"/>
</dbReference>
<reference evidence="3 4" key="1">
    <citation type="submission" date="2015-11" db="EMBL/GenBank/DDBJ databases">
        <title>Long Read and Single Molecule DNA Sequencing Simplifies Genome Assembly and TAL Effector Gene Analysis of Xanthomonas translucens.</title>
        <authorList>
            <person name="Peng Z."/>
            <person name="Hu Y."/>
            <person name="Xie J."/>
            <person name="Potnis N."/>
            <person name="Akhunova A."/>
            <person name="Jones J."/>
            <person name="Liu Z."/>
            <person name="White F."/>
            <person name="Liu S."/>
        </authorList>
    </citation>
    <scope>NUCLEOTIDE SEQUENCE [LARGE SCALE GENOMIC DNA]</scope>
    <source>
        <strain evidence="3 4">B1</strain>
    </source>
</reference>
<feature type="domain" description="DUF4440" evidence="2">
    <location>
        <begin position="34"/>
        <end position="143"/>
    </location>
</feature>
<feature type="signal peptide" evidence="1">
    <location>
        <begin position="1"/>
        <end position="18"/>
    </location>
</feature>
<accession>A0A109HQG9</accession>
<protein>
    <recommendedName>
        <fullName evidence="2">DUF4440 domain-containing protein</fullName>
    </recommendedName>
</protein>
<evidence type="ECO:0000313" key="3">
    <source>
        <dbReference type="EMBL" id="KWV16464.1"/>
    </source>
</evidence>
<evidence type="ECO:0000313" key="4">
    <source>
        <dbReference type="Proteomes" id="UP000055854"/>
    </source>
</evidence>
<dbReference type="InterPro" id="IPR032710">
    <property type="entry name" value="NTF2-like_dom_sf"/>
</dbReference>
<dbReference type="OrthoDB" id="119951at2"/>
<evidence type="ECO:0000259" key="2">
    <source>
        <dbReference type="Pfam" id="PF14534"/>
    </source>
</evidence>
<dbReference type="SUPFAM" id="SSF54427">
    <property type="entry name" value="NTF2-like"/>
    <property type="match status" value="1"/>
</dbReference>
<proteinExistence type="predicted"/>
<dbReference type="Proteomes" id="UP000055854">
    <property type="component" value="Unassembled WGS sequence"/>
</dbReference>
<sequence>MQAWGWVLLMACAATARAAEPSEDGTAGPLFDTVAALDQRLFGSYNTCELATFEQLFVPDVEFYHDQGGVTWDRKSVVDNTRKWICGKVRRELVDGTLRVYPVKDFGAIEEGEHRFCELATGRCEGIAKFVMVWRQDQDGWKLTRVLSYGHRAATSPVP</sequence>
<name>A0A109HQG9_XANCT</name>
<keyword evidence="1" id="KW-0732">Signal</keyword>
<feature type="chain" id="PRO_5009810612" description="DUF4440 domain-containing protein" evidence="1">
    <location>
        <begin position="19"/>
        <end position="159"/>
    </location>
</feature>
<comment type="caution">
    <text evidence="3">The sequence shown here is derived from an EMBL/GenBank/DDBJ whole genome shotgun (WGS) entry which is preliminary data.</text>
</comment>
<evidence type="ECO:0000256" key="1">
    <source>
        <dbReference type="SAM" id="SignalP"/>
    </source>
</evidence>
<dbReference type="RefSeq" id="WP_003479303.1">
    <property type="nucleotide sequence ID" value="NZ_CP074365.1"/>
</dbReference>
<dbReference type="Gene3D" id="3.10.450.50">
    <property type="match status" value="1"/>
</dbReference>
<dbReference type="AlphaFoldDB" id="A0A109HQG9"/>
<dbReference type="Pfam" id="PF14534">
    <property type="entry name" value="DUF4440"/>
    <property type="match status" value="1"/>
</dbReference>
<gene>
    <name evidence="3" type="ORF">ATB53_09420</name>
</gene>
<organism evidence="3 4">
    <name type="scientific">Xanthomonas campestris pv. translucens</name>
    <dbReference type="NCBI Taxonomy" id="343"/>
    <lineage>
        <taxon>Bacteria</taxon>
        <taxon>Pseudomonadati</taxon>
        <taxon>Pseudomonadota</taxon>
        <taxon>Gammaproteobacteria</taxon>
        <taxon>Lysobacterales</taxon>
        <taxon>Lysobacteraceae</taxon>
        <taxon>Xanthomonas</taxon>
        <taxon>Xanthomonas translucens group</taxon>
    </lineage>
</organism>